<dbReference type="NCBIfam" id="TIGR01951">
    <property type="entry name" value="nusB"/>
    <property type="match status" value="1"/>
</dbReference>
<evidence type="ECO:0000313" key="9">
    <source>
        <dbReference type="Proteomes" id="UP000092695"/>
    </source>
</evidence>
<evidence type="ECO:0000256" key="4">
    <source>
        <dbReference type="ARBA" id="ARBA00023015"/>
    </source>
</evidence>
<dbReference type="AlphaFoldDB" id="A0A193LER6"/>
<reference evidence="8 9" key="1">
    <citation type="submission" date="2016-06" db="EMBL/GenBank/DDBJ databases">
        <title>Complete genome sequence of a deep-branching marine Gamma Proteobacterium Woeseia oceani type strain XK5.</title>
        <authorList>
            <person name="Mu D."/>
            <person name="Du Z."/>
        </authorList>
    </citation>
    <scope>NUCLEOTIDE SEQUENCE [LARGE SCALE GENOMIC DNA]</scope>
    <source>
        <strain evidence="8 9">XK5</strain>
    </source>
</reference>
<proteinExistence type="inferred from homology"/>
<dbReference type="GO" id="GO:0031564">
    <property type="term" value="P:transcription antitermination"/>
    <property type="evidence" value="ECO:0007669"/>
    <property type="project" value="UniProtKB-KW"/>
</dbReference>
<evidence type="ECO:0000313" key="8">
    <source>
        <dbReference type="EMBL" id="ANO50874.1"/>
    </source>
</evidence>
<keyword evidence="9" id="KW-1185">Reference proteome</keyword>
<organism evidence="8 9">
    <name type="scientific">Woeseia oceani</name>
    <dbReference type="NCBI Taxonomy" id="1548547"/>
    <lineage>
        <taxon>Bacteria</taxon>
        <taxon>Pseudomonadati</taxon>
        <taxon>Pseudomonadota</taxon>
        <taxon>Gammaproteobacteria</taxon>
        <taxon>Woeseiales</taxon>
        <taxon>Woeseiaceae</taxon>
        <taxon>Woeseia</taxon>
    </lineage>
</organism>
<evidence type="ECO:0000256" key="2">
    <source>
        <dbReference type="ARBA" id="ARBA00022814"/>
    </source>
</evidence>
<dbReference type="InterPro" id="IPR011605">
    <property type="entry name" value="NusB_fam"/>
</dbReference>
<dbReference type="STRING" id="1548547.BA177_06335"/>
<dbReference type="OrthoDB" id="9789556at2"/>
<keyword evidence="3 6" id="KW-0694">RNA-binding</keyword>
<dbReference type="Proteomes" id="UP000092695">
    <property type="component" value="Chromosome"/>
</dbReference>
<dbReference type="KEGG" id="woc:BA177_06335"/>
<dbReference type="GO" id="GO:0005829">
    <property type="term" value="C:cytosol"/>
    <property type="evidence" value="ECO:0007669"/>
    <property type="project" value="TreeGrafter"/>
</dbReference>
<dbReference type="Pfam" id="PF01029">
    <property type="entry name" value="NusB"/>
    <property type="match status" value="1"/>
</dbReference>
<sequence>MSKAPGRRGRARELVVQALYQMQISGHDRNELLRQFHERPEFARVEAEFFDEAVLTVCEQQAAFEETISAYSDRPVVQLDPVERAILLLGMFELTSRIDIPYRVVINESVNLSKRFGAVDGHKFINALLDRAAPDLRAAEARKP</sequence>
<dbReference type="HAMAP" id="MF_00073">
    <property type="entry name" value="NusB"/>
    <property type="match status" value="1"/>
</dbReference>
<comment type="similarity">
    <text evidence="1 6">Belongs to the NusB family.</text>
</comment>
<dbReference type="PANTHER" id="PTHR11078:SF3">
    <property type="entry name" value="ANTITERMINATION NUSB DOMAIN-CONTAINING PROTEIN"/>
    <property type="match status" value="1"/>
</dbReference>
<keyword evidence="5 6" id="KW-0804">Transcription</keyword>
<dbReference type="EMBL" id="CP016268">
    <property type="protein sequence ID" value="ANO50874.1"/>
    <property type="molecule type" value="Genomic_DNA"/>
</dbReference>
<dbReference type="RefSeq" id="WP_068614328.1">
    <property type="nucleotide sequence ID" value="NZ_CP016268.1"/>
</dbReference>
<dbReference type="GO" id="GO:0003723">
    <property type="term" value="F:RNA binding"/>
    <property type="evidence" value="ECO:0007669"/>
    <property type="project" value="UniProtKB-UniRule"/>
</dbReference>
<evidence type="ECO:0000256" key="1">
    <source>
        <dbReference type="ARBA" id="ARBA00005952"/>
    </source>
</evidence>
<dbReference type="SUPFAM" id="SSF48013">
    <property type="entry name" value="NusB-like"/>
    <property type="match status" value="1"/>
</dbReference>
<evidence type="ECO:0000256" key="6">
    <source>
        <dbReference type="HAMAP-Rule" id="MF_00073"/>
    </source>
</evidence>
<keyword evidence="4 6" id="KW-0805">Transcription regulation</keyword>
<comment type="function">
    <text evidence="6">Involved in transcription antitermination. Required for transcription of ribosomal RNA (rRNA) genes. Binds specifically to the boxA antiterminator sequence of the ribosomal RNA (rrn) operons.</text>
</comment>
<evidence type="ECO:0000256" key="5">
    <source>
        <dbReference type="ARBA" id="ARBA00023163"/>
    </source>
</evidence>
<dbReference type="InterPro" id="IPR006027">
    <property type="entry name" value="NusB_RsmB_TIM44"/>
</dbReference>
<name>A0A193LER6_9GAMM</name>
<dbReference type="InterPro" id="IPR035926">
    <property type="entry name" value="NusB-like_sf"/>
</dbReference>
<evidence type="ECO:0000259" key="7">
    <source>
        <dbReference type="Pfam" id="PF01029"/>
    </source>
</evidence>
<gene>
    <name evidence="6" type="primary">nusB</name>
    <name evidence="8" type="ORF">BA177_06335</name>
</gene>
<keyword evidence="2 6" id="KW-0889">Transcription antitermination</keyword>
<feature type="domain" description="NusB/RsmB/TIM44" evidence="7">
    <location>
        <begin position="10"/>
        <end position="133"/>
    </location>
</feature>
<evidence type="ECO:0000256" key="3">
    <source>
        <dbReference type="ARBA" id="ARBA00022884"/>
    </source>
</evidence>
<dbReference type="GO" id="GO:0006353">
    <property type="term" value="P:DNA-templated transcription termination"/>
    <property type="evidence" value="ECO:0007669"/>
    <property type="project" value="UniProtKB-UniRule"/>
</dbReference>
<protein>
    <recommendedName>
        <fullName evidence="6">Transcription antitermination protein NusB</fullName>
    </recommendedName>
    <alternativeName>
        <fullName evidence="6">Antitermination factor NusB</fullName>
    </alternativeName>
</protein>
<dbReference type="Gene3D" id="1.10.940.10">
    <property type="entry name" value="NusB-like"/>
    <property type="match status" value="1"/>
</dbReference>
<accession>A0A193LER6</accession>
<dbReference type="PANTHER" id="PTHR11078">
    <property type="entry name" value="N UTILIZATION SUBSTANCE PROTEIN B-RELATED"/>
    <property type="match status" value="1"/>
</dbReference>